<proteinExistence type="predicted"/>
<evidence type="ECO:0000256" key="1">
    <source>
        <dbReference type="SAM" id="MobiDB-lite"/>
    </source>
</evidence>
<dbReference type="Gene3D" id="2.60.40.10">
    <property type="entry name" value="Immunoglobulins"/>
    <property type="match status" value="1"/>
</dbReference>
<accession>H2Y117</accession>
<dbReference type="InterPro" id="IPR003961">
    <property type="entry name" value="FN3_dom"/>
</dbReference>
<reference evidence="4" key="1">
    <citation type="journal article" date="2002" name="Science">
        <title>The draft genome of Ciona intestinalis: insights into chordate and vertebrate origins.</title>
        <authorList>
            <person name="Dehal P."/>
            <person name="Satou Y."/>
            <person name="Campbell R.K."/>
            <person name="Chapman J."/>
            <person name="Degnan B."/>
            <person name="De Tomaso A."/>
            <person name="Davidson B."/>
            <person name="Di Gregorio A."/>
            <person name="Gelpke M."/>
            <person name="Goodstein D.M."/>
            <person name="Harafuji N."/>
            <person name="Hastings K.E."/>
            <person name="Ho I."/>
            <person name="Hotta K."/>
            <person name="Huang W."/>
            <person name="Kawashima T."/>
            <person name="Lemaire P."/>
            <person name="Martinez D."/>
            <person name="Meinertzhagen I.A."/>
            <person name="Necula S."/>
            <person name="Nonaka M."/>
            <person name="Putnam N."/>
            <person name="Rash S."/>
            <person name="Saiga H."/>
            <person name="Satake M."/>
            <person name="Terry A."/>
            <person name="Yamada L."/>
            <person name="Wang H.G."/>
            <person name="Awazu S."/>
            <person name="Azumi K."/>
            <person name="Boore J."/>
            <person name="Branno M."/>
            <person name="Chin-Bow S."/>
            <person name="DeSantis R."/>
            <person name="Doyle S."/>
            <person name="Francino P."/>
            <person name="Keys D.N."/>
            <person name="Haga S."/>
            <person name="Hayashi H."/>
            <person name="Hino K."/>
            <person name="Imai K.S."/>
            <person name="Inaba K."/>
            <person name="Kano S."/>
            <person name="Kobayashi K."/>
            <person name="Kobayashi M."/>
            <person name="Lee B.I."/>
            <person name="Makabe K.W."/>
            <person name="Manohar C."/>
            <person name="Matassi G."/>
            <person name="Medina M."/>
            <person name="Mochizuki Y."/>
            <person name="Mount S."/>
            <person name="Morishita T."/>
            <person name="Miura S."/>
            <person name="Nakayama A."/>
            <person name="Nishizaka S."/>
            <person name="Nomoto H."/>
            <person name="Ohta F."/>
            <person name="Oishi K."/>
            <person name="Rigoutsos I."/>
            <person name="Sano M."/>
            <person name="Sasaki A."/>
            <person name="Sasakura Y."/>
            <person name="Shoguchi E."/>
            <person name="Shin-i T."/>
            <person name="Spagnuolo A."/>
            <person name="Stainier D."/>
            <person name="Suzuki M.M."/>
            <person name="Tassy O."/>
            <person name="Takatori N."/>
            <person name="Tokuoka M."/>
            <person name="Yagi K."/>
            <person name="Yoshizaki F."/>
            <person name="Wada S."/>
            <person name="Zhang C."/>
            <person name="Hyatt P.D."/>
            <person name="Larimer F."/>
            <person name="Detter C."/>
            <person name="Doggett N."/>
            <person name="Glavina T."/>
            <person name="Hawkins T."/>
            <person name="Richardson P."/>
            <person name="Lucas S."/>
            <person name="Kohara Y."/>
            <person name="Levine M."/>
            <person name="Satoh N."/>
            <person name="Rokhsar D.S."/>
        </authorList>
    </citation>
    <scope>NUCLEOTIDE SEQUENCE [LARGE SCALE GENOMIC DNA]</scope>
</reference>
<dbReference type="HOGENOM" id="CLU_1551056_0_0_1"/>
<evidence type="ECO:0000313" key="3">
    <source>
        <dbReference type="Ensembl" id="ENSCINP00000035601.1"/>
    </source>
</evidence>
<sequence>MISKIGFSDSPSSAVTSSPGGCHGNQLQVNWTDITKTSGNIVYNVSITNSSQTYMKTLTQTSTSDNKYSITFDNLTPRTEYTIKVNLFPKYSKKIDQIVGRTTGVKPSILSASANLDSSKTFCLISWVKGPETGIIGSKIVVTSSLHKKAPGVPDVVTNETHIPPSDTYSYLL</sequence>
<dbReference type="AlphaFoldDB" id="H2Y117"/>
<feature type="compositionally biased region" description="Low complexity" evidence="1">
    <location>
        <begin position="8"/>
        <end position="18"/>
    </location>
</feature>
<feature type="region of interest" description="Disordered" evidence="1">
    <location>
        <begin position="1"/>
        <end position="21"/>
    </location>
</feature>
<dbReference type="InterPro" id="IPR036116">
    <property type="entry name" value="FN3_sf"/>
</dbReference>
<dbReference type="SUPFAM" id="SSF49265">
    <property type="entry name" value="Fibronectin type III"/>
    <property type="match status" value="1"/>
</dbReference>
<evidence type="ECO:0000313" key="4">
    <source>
        <dbReference type="Proteomes" id="UP000008144"/>
    </source>
</evidence>
<organism evidence="3 4">
    <name type="scientific">Ciona intestinalis</name>
    <name type="common">Transparent sea squirt</name>
    <name type="synonym">Ascidia intestinalis</name>
    <dbReference type="NCBI Taxonomy" id="7719"/>
    <lineage>
        <taxon>Eukaryota</taxon>
        <taxon>Metazoa</taxon>
        <taxon>Chordata</taxon>
        <taxon>Tunicata</taxon>
        <taxon>Ascidiacea</taxon>
        <taxon>Phlebobranchia</taxon>
        <taxon>Cionidae</taxon>
        <taxon>Ciona</taxon>
    </lineage>
</organism>
<dbReference type="Ensembl" id="ENSCINT00000032751.1">
    <property type="protein sequence ID" value="ENSCINP00000035601.1"/>
    <property type="gene ID" value="ENSCING00000018612.1"/>
</dbReference>
<reference evidence="3" key="3">
    <citation type="submission" date="2025-09" db="UniProtKB">
        <authorList>
            <consortium name="Ensembl"/>
        </authorList>
    </citation>
    <scope>IDENTIFICATION</scope>
</reference>
<dbReference type="InParanoid" id="H2Y117"/>
<feature type="domain" description="Fibronectin type-III" evidence="2">
    <location>
        <begin position="24"/>
        <end position="88"/>
    </location>
</feature>
<protein>
    <recommendedName>
        <fullName evidence="2">Fibronectin type-III domain-containing protein</fullName>
    </recommendedName>
</protein>
<dbReference type="InterPro" id="IPR013783">
    <property type="entry name" value="Ig-like_fold"/>
</dbReference>
<dbReference type="CDD" id="cd00063">
    <property type="entry name" value="FN3"/>
    <property type="match status" value="1"/>
</dbReference>
<name>H2Y117_CIOIN</name>
<reference evidence="3" key="2">
    <citation type="submission" date="2025-08" db="UniProtKB">
        <authorList>
            <consortium name="Ensembl"/>
        </authorList>
    </citation>
    <scope>IDENTIFICATION</scope>
</reference>
<dbReference type="Proteomes" id="UP000008144">
    <property type="component" value="Unassembled WGS sequence"/>
</dbReference>
<dbReference type="Pfam" id="PF00041">
    <property type="entry name" value="fn3"/>
    <property type="match status" value="1"/>
</dbReference>
<keyword evidence="4" id="KW-1185">Reference proteome</keyword>
<evidence type="ECO:0000259" key="2">
    <source>
        <dbReference type="Pfam" id="PF00041"/>
    </source>
</evidence>
<dbReference type="GeneTree" id="ENSGT00660000097430"/>